<gene>
    <name evidence="2" type="ORF">DLM46_13440</name>
</gene>
<feature type="transmembrane region" description="Helical" evidence="1">
    <location>
        <begin position="20"/>
        <end position="40"/>
    </location>
</feature>
<dbReference type="RefSeq" id="WP_115101267.1">
    <property type="nucleotide sequence ID" value="NZ_QHKS01000008.1"/>
</dbReference>
<evidence type="ECO:0000256" key="1">
    <source>
        <dbReference type="SAM" id="Phobius"/>
    </source>
</evidence>
<reference evidence="3" key="1">
    <citation type="submission" date="2018-05" db="EMBL/GenBank/DDBJ databases">
        <authorList>
            <person name="Feng T."/>
        </authorList>
    </citation>
    <scope>NUCLEOTIDE SEQUENCE [LARGE SCALE GENOMIC DNA]</scope>
    <source>
        <strain evidence="3">S27</strain>
    </source>
</reference>
<keyword evidence="3" id="KW-1185">Reference proteome</keyword>
<keyword evidence="1" id="KW-0812">Transmembrane</keyword>
<keyword evidence="1" id="KW-1133">Transmembrane helix</keyword>
<dbReference type="OrthoDB" id="8779905at2"/>
<organism evidence="2 3">
    <name type="scientific">Paraburkholderia lacunae</name>
    <dbReference type="NCBI Taxonomy" id="2211104"/>
    <lineage>
        <taxon>Bacteria</taxon>
        <taxon>Pseudomonadati</taxon>
        <taxon>Pseudomonadota</taxon>
        <taxon>Betaproteobacteria</taxon>
        <taxon>Burkholderiales</taxon>
        <taxon>Burkholderiaceae</taxon>
        <taxon>Paraburkholderia</taxon>
    </lineage>
</organism>
<accession>A0A370N8M7</accession>
<protein>
    <submittedName>
        <fullName evidence="2">Uncharacterized protein</fullName>
    </submittedName>
</protein>
<name>A0A370N8M7_9BURK</name>
<keyword evidence="1" id="KW-0472">Membrane</keyword>
<evidence type="ECO:0000313" key="2">
    <source>
        <dbReference type="EMBL" id="RDK01963.1"/>
    </source>
</evidence>
<comment type="caution">
    <text evidence="2">The sequence shown here is derived from an EMBL/GenBank/DDBJ whole genome shotgun (WGS) entry which is preliminary data.</text>
</comment>
<dbReference type="AlphaFoldDB" id="A0A370N8M7"/>
<evidence type="ECO:0000313" key="3">
    <source>
        <dbReference type="Proteomes" id="UP000254875"/>
    </source>
</evidence>
<sequence>MKRFDTRKPSQAGQAMVEFLVSMTLVMSALLLGIVMLGKFNDIRNRTLMGSRYVAWERTVWSNTDPKKNLVSDPTTAEGWSSTYGSGALTASKVDSELDSEVTQRVLARDNSPISSTDRKQTRLAATQPAMWNDYGGKPLLATAGDVVVSTSAGADPASSQTRYAVNPFGTMATGTGGQYQSQLSLPTRTLQSGTLSISIAQDSDVLKRLWPKDNLLPAFSGLTFSDTNVLMANTWVPDGTDSNKAVFSQAVPAANVVLVQPSGYLGLRKYAPEISSLEFGRVRQDVVPPNRLSP</sequence>
<dbReference type="Proteomes" id="UP000254875">
    <property type="component" value="Unassembled WGS sequence"/>
</dbReference>
<proteinExistence type="predicted"/>
<dbReference type="EMBL" id="QHKS01000008">
    <property type="protein sequence ID" value="RDK01963.1"/>
    <property type="molecule type" value="Genomic_DNA"/>
</dbReference>